<dbReference type="SMART" id="SM00342">
    <property type="entry name" value="HTH_ARAC"/>
    <property type="match status" value="1"/>
</dbReference>
<keyword evidence="1" id="KW-0805">Transcription regulation</keyword>
<comment type="caution">
    <text evidence="6">The sequence shown here is derived from an EMBL/GenBank/DDBJ whole genome shotgun (WGS) entry which is preliminary data.</text>
</comment>
<dbReference type="OrthoDB" id="9816335at2"/>
<dbReference type="Proteomes" id="UP000076603">
    <property type="component" value="Unassembled WGS sequence"/>
</dbReference>
<dbReference type="InterPro" id="IPR018060">
    <property type="entry name" value="HTH_AraC"/>
</dbReference>
<dbReference type="PANTHER" id="PTHR43280:SF2">
    <property type="entry name" value="HTH-TYPE TRANSCRIPTIONAL REGULATOR EXSA"/>
    <property type="match status" value="1"/>
</dbReference>
<evidence type="ECO:0000256" key="2">
    <source>
        <dbReference type="ARBA" id="ARBA00023125"/>
    </source>
</evidence>
<dbReference type="Pfam" id="PF12833">
    <property type="entry name" value="HTH_18"/>
    <property type="match status" value="1"/>
</dbReference>
<feature type="transmembrane region" description="Helical" evidence="4">
    <location>
        <begin position="306"/>
        <end position="325"/>
    </location>
</feature>
<keyword evidence="3" id="KW-0804">Transcription</keyword>
<reference evidence="6 7" key="1">
    <citation type="submission" date="2016-04" db="EMBL/GenBank/DDBJ databases">
        <title>Genome sequence of Clostridium magnum DSM 2767.</title>
        <authorList>
            <person name="Poehlein A."/>
            <person name="Uhlig R."/>
            <person name="Fischer R."/>
            <person name="Bahl H."/>
            <person name="Daniel R."/>
        </authorList>
    </citation>
    <scope>NUCLEOTIDE SEQUENCE [LARGE SCALE GENOMIC DNA]</scope>
    <source>
        <strain evidence="6 7">DSM 2767</strain>
    </source>
</reference>
<keyword evidence="7" id="KW-1185">Reference proteome</keyword>
<feature type="domain" description="HTH araC/xylS-type" evidence="5">
    <location>
        <begin position="677"/>
        <end position="776"/>
    </location>
</feature>
<dbReference type="PRINTS" id="PR00032">
    <property type="entry name" value="HTHARAC"/>
</dbReference>
<dbReference type="Gene3D" id="3.30.450.20">
    <property type="entry name" value="PAS domain"/>
    <property type="match status" value="1"/>
</dbReference>
<keyword evidence="4" id="KW-0812">Transmembrane</keyword>
<dbReference type="RefSeq" id="WP_066617477.1">
    <property type="nucleotide sequence ID" value="NZ_FQXL01000024.1"/>
</dbReference>
<dbReference type="Gene3D" id="1.10.10.60">
    <property type="entry name" value="Homeodomain-like"/>
    <property type="match status" value="2"/>
</dbReference>
<dbReference type="GO" id="GO:0043565">
    <property type="term" value="F:sequence-specific DNA binding"/>
    <property type="evidence" value="ECO:0007669"/>
    <property type="project" value="InterPro"/>
</dbReference>
<accession>A0A161Y5G9</accession>
<keyword evidence="2" id="KW-0238">DNA-binding</keyword>
<gene>
    <name evidence="6" type="primary">yesS_1</name>
    <name evidence="6" type="ORF">CLMAG_05050</name>
</gene>
<keyword evidence="4" id="KW-0472">Membrane</keyword>
<name>A0A161Y5G9_9CLOT</name>
<feature type="transmembrane region" description="Helical" evidence="4">
    <location>
        <begin position="20"/>
        <end position="39"/>
    </location>
</feature>
<dbReference type="PROSITE" id="PS01124">
    <property type="entry name" value="HTH_ARAC_FAMILY_2"/>
    <property type="match status" value="1"/>
</dbReference>
<keyword evidence="4" id="KW-1133">Transmembrane helix</keyword>
<evidence type="ECO:0000313" key="7">
    <source>
        <dbReference type="Proteomes" id="UP000076603"/>
    </source>
</evidence>
<protein>
    <submittedName>
        <fullName evidence="6">HTH-type transcriptional regulator YesS</fullName>
    </submittedName>
</protein>
<dbReference type="AlphaFoldDB" id="A0A161Y5G9"/>
<evidence type="ECO:0000259" key="5">
    <source>
        <dbReference type="PROSITE" id="PS01124"/>
    </source>
</evidence>
<evidence type="ECO:0000313" key="6">
    <source>
        <dbReference type="EMBL" id="KZL93459.1"/>
    </source>
</evidence>
<evidence type="ECO:0000256" key="4">
    <source>
        <dbReference type="SAM" id="Phobius"/>
    </source>
</evidence>
<dbReference type="PANTHER" id="PTHR43280">
    <property type="entry name" value="ARAC-FAMILY TRANSCRIPTIONAL REGULATOR"/>
    <property type="match status" value="1"/>
</dbReference>
<dbReference type="InterPro" id="IPR020449">
    <property type="entry name" value="Tscrpt_reg_AraC-type_HTH"/>
</dbReference>
<dbReference type="EMBL" id="LWAE01000001">
    <property type="protein sequence ID" value="KZL93459.1"/>
    <property type="molecule type" value="Genomic_DNA"/>
</dbReference>
<organism evidence="6 7">
    <name type="scientific">Clostridium magnum DSM 2767</name>
    <dbReference type="NCBI Taxonomy" id="1121326"/>
    <lineage>
        <taxon>Bacteria</taxon>
        <taxon>Bacillati</taxon>
        <taxon>Bacillota</taxon>
        <taxon>Clostridia</taxon>
        <taxon>Eubacteriales</taxon>
        <taxon>Clostridiaceae</taxon>
        <taxon>Clostridium</taxon>
    </lineage>
</organism>
<dbReference type="GO" id="GO:0003700">
    <property type="term" value="F:DNA-binding transcription factor activity"/>
    <property type="evidence" value="ECO:0007669"/>
    <property type="project" value="InterPro"/>
</dbReference>
<evidence type="ECO:0000256" key="1">
    <source>
        <dbReference type="ARBA" id="ARBA00023015"/>
    </source>
</evidence>
<dbReference type="SUPFAM" id="SSF46689">
    <property type="entry name" value="Homeodomain-like"/>
    <property type="match status" value="1"/>
</dbReference>
<dbReference type="STRING" id="1121326.CLMAG_05050"/>
<evidence type="ECO:0000256" key="3">
    <source>
        <dbReference type="ARBA" id="ARBA00023163"/>
    </source>
</evidence>
<sequence length="784" mass="89747">MNYLKNNIKINFKSTFIKLLSSYIILTSIILFISTTILYNGYKRQIIKNSTNSSEKILNQASYYIDYSLNWAKLFTYQLYLSQDISNLMYGEQDKLSAIDESSKVMYLNSLPPSIQSVYIYNNNNGKIYSSISNSIDIKDFYDHEILSFLKDSSETFTSKLVPRKINTVLKNNLKYDKDVLTIALCNSKNPKNSLPDGAIIVNLDAVEIQKYFKTISEDGCDLFAVDEKGNIVMHSNSNMFLRNISENSYIQNIFKSKNSKGSFLSTIDGTPCVVTYSSSSRLGLKFVSITPYKTLLQSINVMTKLLIAMFILLFIVGIIFSYIVSKKIYSPIDKIVKQVKSKLPIISDSENTIDSNELDLLSLAIDNILNEPVTLKNLTNEDTSFIRKRLLEGLLLNDGVAIKNIRTKLNELDIKLPDEGNLVVVFKVDRLKDFYSKYDHDGRNLLRFGICNICHDVSSKYYNNECIFINSTYMALILNISDENSMENLDLIFNLIKEIQEYVSLYYKISLSAGIGCYICDINQLSISYKVAINCLKYTLKFGINSILYYKEINKHINNDYHYDEGMETLLFNSIKLGNIKSVETQLDKILATISTYSYSNMLLSISHLALHSKKLVDSLHFINNEPSDMSLKSFLNNLDKLETLDEVKFWFMSFYTDFINQLNEKKSNKSDTIVTTTLKYIEENYSNPCLSAESIADYVDISPNYLRTIFKNTVNKSLSNYISEFRFNKSKALLETTDLTVSDISTAVGFSNSNYFYTAFKKNYGISPNQYRTNYKNNSIIS</sequence>
<dbReference type="InterPro" id="IPR009057">
    <property type="entry name" value="Homeodomain-like_sf"/>
</dbReference>
<dbReference type="PATRIC" id="fig|1121326.3.peg.461"/>
<proteinExistence type="predicted"/>